<reference evidence="7 8" key="1">
    <citation type="submission" date="2020-04" db="EMBL/GenBank/DDBJ databases">
        <title>Plant Genome Project.</title>
        <authorList>
            <person name="Zhang R.-G."/>
        </authorList>
    </citation>
    <scope>NUCLEOTIDE SEQUENCE [LARGE SCALE GENOMIC DNA]</scope>
    <source>
        <strain evidence="7">YNK0</strain>
        <tissue evidence="7">Leaf</tissue>
    </source>
</reference>
<dbReference type="PANTHER" id="PTHR11206">
    <property type="entry name" value="MULTIDRUG RESISTANCE PROTEIN"/>
    <property type="match status" value="1"/>
</dbReference>
<protein>
    <recommendedName>
        <fullName evidence="6">Protein DETOXIFICATION</fullName>
    </recommendedName>
    <alternativeName>
        <fullName evidence="6">Multidrug and toxic compound extrusion protein</fullName>
    </alternativeName>
</protein>
<evidence type="ECO:0000256" key="4">
    <source>
        <dbReference type="ARBA" id="ARBA00022989"/>
    </source>
</evidence>
<dbReference type="AlphaFoldDB" id="A0A834Z3G8"/>
<keyword evidence="3 6" id="KW-0812">Transmembrane</keyword>
<sequence>MEEELLLKERREVLTWVVLRDEMKKVGYIAGPMVAVSLSQYALQVISVMMVGHLGELSLSSTAIATSLTSVTGFSLLLGMASALETLCGQAYGAQQYRKLGIHTYSAIVSLILVCFPLSLIWVFMGKLLNFIGQDPLISLEAGKYAMWLIPALFAYATLQPLSGLRNLGAALAIGLSYWLNVIILVIYMKYSSSCEKTRVPLSKEAFQGIGEFFRLAIPSAVMVCLEWWSFEILILLSGLLPNPELETSVLSVCLTTIAFLYTIPYGVGAAASQIVANRARTRRSNVFQKYVINTKPSLTPPSCSSCLSIDEAAKDRGSAPDPDRTRVSNELGAGNPQAARVAVYVVMFLAVTETIIVSSTLFASRHVFGYAYSNEKEVKDYVTEMAPLICGSVIMDSLQGVLSGVARGCGWQHLGAYVNLGAFYLAGIPIAATLGFGLQLKGKGLWIGILIGSTLQSIMLALITGCTNWKKQAIKARERIFEGECPTEDVLK</sequence>
<feature type="transmembrane region" description="Helical" evidence="6">
    <location>
        <begin position="168"/>
        <end position="189"/>
    </location>
</feature>
<evidence type="ECO:0000256" key="1">
    <source>
        <dbReference type="ARBA" id="ARBA00004141"/>
    </source>
</evidence>
<feature type="transmembrane region" description="Helical" evidence="6">
    <location>
        <begin position="210"/>
        <end position="230"/>
    </location>
</feature>
<gene>
    <name evidence="7" type="ORF">HHK36_013511</name>
</gene>
<name>A0A834Z3G8_TETSI</name>
<evidence type="ECO:0000256" key="3">
    <source>
        <dbReference type="ARBA" id="ARBA00022692"/>
    </source>
</evidence>
<organism evidence="7 8">
    <name type="scientific">Tetracentron sinense</name>
    <name type="common">Spur-leaf</name>
    <dbReference type="NCBI Taxonomy" id="13715"/>
    <lineage>
        <taxon>Eukaryota</taxon>
        <taxon>Viridiplantae</taxon>
        <taxon>Streptophyta</taxon>
        <taxon>Embryophyta</taxon>
        <taxon>Tracheophyta</taxon>
        <taxon>Spermatophyta</taxon>
        <taxon>Magnoliopsida</taxon>
        <taxon>Trochodendrales</taxon>
        <taxon>Trochodendraceae</taxon>
        <taxon>Tetracentron</taxon>
    </lineage>
</organism>
<feature type="transmembrane region" description="Helical" evidence="6">
    <location>
        <begin position="26"/>
        <end position="51"/>
    </location>
</feature>
<dbReference type="GO" id="GO:0015297">
    <property type="term" value="F:antiporter activity"/>
    <property type="evidence" value="ECO:0007669"/>
    <property type="project" value="InterPro"/>
</dbReference>
<feature type="transmembrane region" description="Helical" evidence="6">
    <location>
        <begin position="342"/>
        <end position="366"/>
    </location>
</feature>
<dbReference type="CDD" id="cd13132">
    <property type="entry name" value="MATE_eukaryotic"/>
    <property type="match status" value="1"/>
</dbReference>
<evidence type="ECO:0000256" key="2">
    <source>
        <dbReference type="ARBA" id="ARBA00010199"/>
    </source>
</evidence>
<evidence type="ECO:0000313" key="7">
    <source>
        <dbReference type="EMBL" id="KAF8400214.1"/>
    </source>
</evidence>
<evidence type="ECO:0000313" key="8">
    <source>
        <dbReference type="Proteomes" id="UP000655225"/>
    </source>
</evidence>
<accession>A0A834Z3G8</accession>
<comment type="similarity">
    <text evidence="2 6">Belongs to the multi antimicrobial extrusion (MATE) (TC 2.A.66.1) family.</text>
</comment>
<dbReference type="GO" id="GO:0016020">
    <property type="term" value="C:membrane"/>
    <property type="evidence" value="ECO:0007669"/>
    <property type="project" value="UniProtKB-SubCell"/>
</dbReference>
<feature type="transmembrane region" description="Helical" evidence="6">
    <location>
        <begin position="63"/>
        <end position="84"/>
    </location>
</feature>
<dbReference type="OMA" id="WIYMGEI"/>
<dbReference type="GO" id="GO:1990961">
    <property type="term" value="P:xenobiotic detoxification by transmembrane export across the plasma membrane"/>
    <property type="evidence" value="ECO:0007669"/>
    <property type="project" value="InterPro"/>
</dbReference>
<keyword evidence="5 6" id="KW-0472">Membrane</keyword>
<dbReference type="InterPro" id="IPR045069">
    <property type="entry name" value="MATE_euk"/>
</dbReference>
<feature type="transmembrane region" description="Helical" evidence="6">
    <location>
        <begin position="445"/>
        <end position="470"/>
    </location>
</feature>
<evidence type="ECO:0000256" key="6">
    <source>
        <dbReference type="RuleBase" id="RU004914"/>
    </source>
</evidence>
<evidence type="ECO:0000256" key="5">
    <source>
        <dbReference type="ARBA" id="ARBA00023136"/>
    </source>
</evidence>
<feature type="transmembrane region" description="Helical" evidence="6">
    <location>
        <begin position="250"/>
        <end position="276"/>
    </location>
</feature>
<keyword evidence="8" id="KW-1185">Reference proteome</keyword>
<dbReference type="Pfam" id="PF01554">
    <property type="entry name" value="MatE"/>
    <property type="match status" value="3"/>
</dbReference>
<feature type="transmembrane region" description="Helical" evidence="6">
    <location>
        <begin position="386"/>
        <end position="406"/>
    </location>
</feature>
<feature type="transmembrane region" description="Helical" evidence="6">
    <location>
        <begin position="104"/>
        <end position="124"/>
    </location>
</feature>
<feature type="transmembrane region" description="Helical" evidence="6">
    <location>
        <begin position="418"/>
        <end position="439"/>
    </location>
</feature>
<proteinExistence type="inferred from homology"/>
<comment type="caution">
    <text evidence="7">The sequence shown here is derived from an EMBL/GenBank/DDBJ whole genome shotgun (WGS) entry which is preliminary data.</text>
</comment>
<dbReference type="OrthoDB" id="2126698at2759"/>
<keyword evidence="4 6" id="KW-1133">Transmembrane helix</keyword>
<dbReference type="Proteomes" id="UP000655225">
    <property type="component" value="Unassembled WGS sequence"/>
</dbReference>
<dbReference type="GO" id="GO:0042910">
    <property type="term" value="F:xenobiotic transmembrane transporter activity"/>
    <property type="evidence" value="ECO:0007669"/>
    <property type="project" value="InterPro"/>
</dbReference>
<dbReference type="InterPro" id="IPR002528">
    <property type="entry name" value="MATE_fam"/>
</dbReference>
<comment type="subcellular location">
    <subcellularLocation>
        <location evidence="1">Membrane</location>
        <topology evidence="1">Multi-pass membrane protein</topology>
    </subcellularLocation>
</comment>
<dbReference type="EMBL" id="JABCRI010000009">
    <property type="protein sequence ID" value="KAF8400214.1"/>
    <property type="molecule type" value="Genomic_DNA"/>
</dbReference>